<comment type="caution">
    <text evidence="2">The sequence shown here is derived from an EMBL/GenBank/DDBJ whole genome shotgun (WGS) entry which is preliminary data.</text>
</comment>
<evidence type="ECO:0000256" key="1">
    <source>
        <dbReference type="SAM" id="Phobius"/>
    </source>
</evidence>
<gene>
    <name evidence="2" type="ORF">IMSAGC001_04106</name>
</gene>
<sequence>MKAYADLGPIGGTVAAVMLGVTGAAQLMSAKAERDKIKNMSLKNTAGSKTATAERVVKGSGGYSEGGYTGPGGRYEVAGVVHKGEYVVPQPEMNNPKVIDAVSTIESIRRQRTNVNPLPETGYAEGGYTGTPAGDSSYLEILEATKELRKTCEAIKSIKAYIVYQDWEKAKETIENARYTFTRGK</sequence>
<dbReference type="EMBL" id="BLLS01000286">
    <property type="protein sequence ID" value="GFH88662.1"/>
    <property type="molecule type" value="Genomic_DNA"/>
</dbReference>
<accession>A0A7J0A944</accession>
<keyword evidence="1" id="KW-1133">Transmembrane helix</keyword>
<feature type="transmembrane region" description="Helical" evidence="1">
    <location>
        <begin position="12"/>
        <end position="30"/>
    </location>
</feature>
<evidence type="ECO:0000313" key="3">
    <source>
        <dbReference type="Proteomes" id="UP000491181"/>
    </source>
</evidence>
<keyword evidence="1" id="KW-0472">Membrane</keyword>
<reference evidence="2 3" key="1">
    <citation type="journal article" date="2020" name="Microbiome">
        <title>Single-cell genomics of uncultured bacteria reveals dietary fiber responders in the mouse gut microbiota.</title>
        <authorList>
            <person name="Chijiiwa R."/>
            <person name="Hosokawa M."/>
            <person name="Kogawa M."/>
            <person name="Nishikawa Y."/>
            <person name="Ide K."/>
            <person name="Sakanashi C."/>
            <person name="Takahashi K."/>
            <person name="Takeyama H."/>
        </authorList>
    </citation>
    <scope>NUCLEOTIDE SEQUENCE [LARGE SCALE GENOMIC DNA]</scope>
    <source>
        <strain evidence="2">IMSAGC_001</strain>
    </source>
</reference>
<evidence type="ECO:0000313" key="2">
    <source>
        <dbReference type="EMBL" id="GFH88662.1"/>
    </source>
</evidence>
<protein>
    <submittedName>
        <fullName evidence="2">Uncharacterized protein</fullName>
    </submittedName>
</protein>
<keyword evidence="1" id="KW-0812">Transmembrane</keyword>
<proteinExistence type="predicted"/>
<organism evidence="2 3">
    <name type="scientific">Bacteroides acidifaciens</name>
    <dbReference type="NCBI Taxonomy" id="85831"/>
    <lineage>
        <taxon>Bacteria</taxon>
        <taxon>Pseudomonadati</taxon>
        <taxon>Bacteroidota</taxon>
        <taxon>Bacteroidia</taxon>
        <taxon>Bacteroidales</taxon>
        <taxon>Bacteroidaceae</taxon>
        <taxon>Bacteroides</taxon>
    </lineage>
</organism>
<name>A0A7J0A944_9BACE</name>
<dbReference type="AlphaFoldDB" id="A0A7J0A944"/>
<dbReference type="Proteomes" id="UP000491181">
    <property type="component" value="Unassembled WGS sequence"/>
</dbReference>